<keyword evidence="6" id="KW-0648">Protein biosynthesis</keyword>
<keyword evidence="7" id="KW-0342">GTP-binding</keyword>
<protein>
    <recommendedName>
        <fullName evidence="10">Elongation factor 1 alpha-like protein</fullName>
    </recommendedName>
</protein>
<dbReference type="GO" id="GO:1990533">
    <property type="term" value="C:Dom34-Hbs1 complex"/>
    <property type="evidence" value="ECO:0007669"/>
    <property type="project" value="UniProtKB-ARBA"/>
</dbReference>
<evidence type="ECO:0000256" key="3">
    <source>
        <dbReference type="ARBA" id="ARBA00022490"/>
    </source>
</evidence>
<dbReference type="CDD" id="cd04093">
    <property type="entry name" value="HBS1_C_III"/>
    <property type="match status" value="1"/>
</dbReference>
<proteinExistence type="inferred from homology"/>
<evidence type="ECO:0000259" key="12">
    <source>
        <dbReference type="PROSITE" id="PS51722"/>
    </source>
</evidence>
<dbReference type="InterPro" id="IPR009001">
    <property type="entry name" value="Transl_elong_EF1A/Init_IF2_C"/>
</dbReference>
<dbReference type="GO" id="GO:0002184">
    <property type="term" value="P:cytoplasmic translational termination"/>
    <property type="evidence" value="ECO:0007669"/>
    <property type="project" value="UniProtKB-ARBA"/>
</dbReference>
<dbReference type="FunFam" id="2.40.30.10:FF:000020">
    <property type="entry name" value="Translation elongation factor EF-1"/>
    <property type="match status" value="1"/>
</dbReference>
<evidence type="ECO:0000256" key="9">
    <source>
        <dbReference type="ARBA" id="ARBA00063537"/>
    </source>
</evidence>
<dbReference type="PRINTS" id="PR00315">
    <property type="entry name" value="ELONGATNFCT"/>
</dbReference>
<evidence type="ECO:0000313" key="13">
    <source>
        <dbReference type="EMBL" id="KAJ1729850.1"/>
    </source>
</evidence>
<dbReference type="GO" id="GO:0003924">
    <property type="term" value="F:GTPase activity"/>
    <property type="evidence" value="ECO:0007669"/>
    <property type="project" value="InterPro"/>
</dbReference>
<dbReference type="InterPro" id="IPR050100">
    <property type="entry name" value="TRAFAC_GTPase_members"/>
</dbReference>
<evidence type="ECO:0000256" key="2">
    <source>
        <dbReference type="ARBA" id="ARBA00007249"/>
    </source>
</evidence>
<dbReference type="Pfam" id="PF22594">
    <property type="entry name" value="GTP-eEF1A_C"/>
    <property type="match status" value="1"/>
</dbReference>
<dbReference type="GO" id="GO:0005525">
    <property type="term" value="F:GTP binding"/>
    <property type="evidence" value="ECO:0007669"/>
    <property type="project" value="UniProtKB-KW"/>
</dbReference>
<dbReference type="AlphaFoldDB" id="A0A9W7YBM1"/>
<dbReference type="InterPro" id="IPR027417">
    <property type="entry name" value="P-loop_NTPase"/>
</dbReference>
<evidence type="ECO:0000256" key="10">
    <source>
        <dbReference type="ARBA" id="ARBA00074866"/>
    </source>
</evidence>
<keyword evidence="4" id="KW-0547">Nucleotide-binding</keyword>
<dbReference type="Gene3D" id="3.40.50.300">
    <property type="entry name" value="P-loop containing nucleotide triphosphate hydrolases"/>
    <property type="match status" value="1"/>
</dbReference>
<comment type="caution">
    <text evidence="13">The sequence shown here is derived from an EMBL/GenBank/DDBJ whole genome shotgun (WGS) entry which is preliminary data.</text>
</comment>
<sequence>GGDRQKFGFDTPSPDDKVLAAQSAAVGATPGKQAKALPAAKGPAVPVKAIGQLKLSDTDHDASAGSDDERKAEPAAAKPRRSIDVVAEYLKTQADRDTLNLVVVGHVDAGKSTLMGHLLYALGQVSERTLRKFEREAESIGKKSFAYAWVLDATDEERARGVTMDVATSSFATKHRRFTLLDAPGHRDFVPNMISGASRADVAVLVVDGSTGGFEAGFDGDGQTREHAILVRSLGVRQLVVAVNKLEMHGWDEARYDEIVARLGAFLATCGFQKDDVRYVPVSGLGGINLVRRVNAGEAAELASWYRDEGSPAQPGPCLVDLLDAFAVPERPVSRPLRLSVTDFFKGGVVGGANAVSVSGRIGQGNVQVGEQVMLVPSGECGVVKAVDVDFVSTDWAVAGDSVVLMIQGIDIQQFSVGSVVCGPDNPIGVTARFEAKLAVFDTPVPITNGFPALLHTQSLNVPAVVCRIIEILDQRTGEVLKRRPRHIRKGATALVEITTEARVCLELFQDAKELGRVMLRKGGETIAAGIVTAICD</sequence>
<dbReference type="SUPFAM" id="SSF52540">
    <property type="entry name" value="P-loop containing nucleoside triphosphate hydrolases"/>
    <property type="match status" value="1"/>
</dbReference>
<dbReference type="InterPro" id="IPR009000">
    <property type="entry name" value="Transl_B-barrel_sf"/>
</dbReference>
<feature type="domain" description="Tr-type G" evidence="12">
    <location>
        <begin position="96"/>
        <end position="333"/>
    </location>
</feature>
<name>A0A9W7YBM1_9FUNG</name>
<dbReference type="CDD" id="cd16267">
    <property type="entry name" value="HBS1-like_II"/>
    <property type="match status" value="1"/>
</dbReference>
<dbReference type="SUPFAM" id="SSF50447">
    <property type="entry name" value="Translation proteins"/>
    <property type="match status" value="1"/>
</dbReference>
<keyword evidence="3" id="KW-0963">Cytoplasm</keyword>
<dbReference type="OrthoDB" id="342024at2759"/>
<comment type="subcellular location">
    <subcellularLocation>
        <location evidence="1">Cytoplasm</location>
    </subcellularLocation>
</comment>
<evidence type="ECO:0000256" key="1">
    <source>
        <dbReference type="ARBA" id="ARBA00004496"/>
    </source>
</evidence>
<comment type="catalytic activity">
    <reaction evidence="8">
        <text>GTP + H2O = GDP + phosphate + H(+)</text>
        <dbReference type="Rhea" id="RHEA:19669"/>
        <dbReference type="ChEBI" id="CHEBI:15377"/>
        <dbReference type="ChEBI" id="CHEBI:15378"/>
        <dbReference type="ChEBI" id="CHEBI:37565"/>
        <dbReference type="ChEBI" id="CHEBI:43474"/>
        <dbReference type="ChEBI" id="CHEBI:58189"/>
    </reaction>
    <physiologicalReaction direction="left-to-right" evidence="8">
        <dbReference type="Rhea" id="RHEA:19670"/>
    </physiologicalReaction>
</comment>
<comment type="subunit">
    <text evidence="9">Component of the Dom34-Hbs1 complex, also named Pelota-HBS1L complex, composed of dom34 and hbs1.</text>
</comment>
<keyword evidence="14" id="KW-1185">Reference proteome</keyword>
<dbReference type="PROSITE" id="PS51722">
    <property type="entry name" value="G_TR_2"/>
    <property type="match status" value="1"/>
</dbReference>
<dbReference type="PANTHER" id="PTHR23115">
    <property type="entry name" value="TRANSLATION FACTOR"/>
    <property type="match status" value="1"/>
</dbReference>
<dbReference type="Proteomes" id="UP001143981">
    <property type="component" value="Unassembled WGS sequence"/>
</dbReference>
<evidence type="ECO:0000256" key="7">
    <source>
        <dbReference type="ARBA" id="ARBA00023134"/>
    </source>
</evidence>
<dbReference type="FunFam" id="3.40.50.300:FF:000204">
    <property type="entry name" value="Translation elongation factor Tu"/>
    <property type="match status" value="1"/>
</dbReference>
<dbReference type="GO" id="GO:0005829">
    <property type="term" value="C:cytosol"/>
    <property type="evidence" value="ECO:0007669"/>
    <property type="project" value="GOC"/>
</dbReference>
<dbReference type="FunFam" id="2.40.30.10:FF:000070">
    <property type="entry name" value="Translation elongation factor EF-1 subunit"/>
    <property type="match status" value="1"/>
</dbReference>
<evidence type="ECO:0000256" key="11">
    <source>
        <dbReference type="SAM" id="MobiDB-lite"/>
    </source>
</evidence>
<comment type="similarity">
    <text evidence="2">Belongs to the TRAFAC class translation factor GTPase superfamily. Classic translation factor GTPase family. EF-Tu/EF-1A subfamily.</text>
</comment>
<feature type="region of interest" description="Disordered" evidence="11">
    <location>
        <begin position="50"/>
        <end position="79"/>
    </location>
</feature>
<dbReference type="CDD" id="cd01883">
    <property type="entry name" value="EF1_alpha"/>
    <property type="match status" value="1"/>
</dbReference>
<dbReference type="Pfam" id="PF00009">
    <property type="entry name" value="GTP_EFTU"/>
    <property type="match status" value="1"/>
</dbReference>
<dbReference type="SUPFAM" id="SSF50465">
    <property type="entry name" value="EF-Tu/eEF-1alpha/eIF2-gamma C-terminal domain"/>
    <property type="match status" value="1"/>
</dbReference>
<evidence type="ECO:0000256" key="5">
    <source>
        <dbReference type="ARBA" id="ARBA00022801"/>
    </source>
</evidence>
<feature type="compositionally biased region" description="Basic and acidic residues" evidence="11">
    <location>
        <begin position="56"/>
        <end position="73"/>
    </location>
</feature>
<dbReference type="EMBL" id="JANBOI010000542">
    <property type="protein sequence ID" value="KAJ1729850.1"/>
    <property type="molecule type" value="Genomic_DNA"/>
</dbReference>
<reference evidence="13" key="1">
    <citation type="submission" date="2022-07" db="EMBL/GenBank/DDBJ databases">
        <title>Phylogenomic reconstructions and comparative analyses of Kickxellomycotina fungi.</title>
        <authorList>
            <person name="Reynolds N.K."/>
            <person name="Stajich J.E."/>
            <person name="Barry K."/>
            <person name="Grigoriev I.V."/>
            <person name="Crous P."/>
            <person name="Smith M.E."/>
        </authorList>
    </citation>
    <scope>NUCLEOTIDE SEQUENCE</scope>
    <source>
        <strain evidence="13">BCRC 34381</strain>
    </source>
</reference>
<dbReference type="InterPro" id="IPR054696">
    <property type="entry name" value="GTP-eEF1A_C"/>
</dbReference>
<dbReference type="InterPro" id="IPR000795">
    <property type="entry name" value="T_Tr_GTP-bd_dom"/>
</dbReference>
<feature type="non-terminal residue" evidence="13">
    <location>
        <position position="537"/>
    </location>
</feature>
<dbReference type="Gene3D" id="2.40.30.10">
    <property type="entry name" value="Translation factors"/>
    <property type="match status" value="2"/>
</dbReference>
<evidence type="ECO:0000256" key="4">
    <source>
        <dbReference type="ARBA" id="ARBA00022741"/>
    </source>
</evidence>
<evidence type="ECO:0000256" key="8">
    <source>
        <dbReference type="ARBA" id="ARBA00049117"/>
    </source>
</evidence>
<keyword evidence="5" id="KW-0378">Hydrolase</keyword>
<gene>
    <name evidence="13" type="ORF">LPJ61_003325</name>
</gene>
<organism evidence="13 14">
    <name type="scientific">Coemansia biformis</name>
    <dbReference type="NCBI Taxonomy" id="1286918"/>
    <lineage>
        <taxon>Eukaryota</taxon>
        <taxon>Fungi</taxon>
        <taxon>Fungi incertae sedis</taxon>
        <taxon>Zoopagomycota</taxon>
        <taxon>Kickxellomycotina</taxon>
        <taxon>Kickxellomycetes</taxon>
        <taxon>Kickxellales</taxon>
        <taxon>Kickxellaceae</taxon>
        <taxon>Coemansia</taxon>
    </lineage>
</organism>
<accession>A0A9W7YBM1</accession>
<evidence type="ECO:0000256" key="6">
    <source>
        <dbReference type="ARBA" id="ARBA00022917"/>
    </source>
</evidence>
<evidence type="ECO:0000313" key="14">
    <source>
        <dbReference type="Proteomes" id="UP001143981"/>
    </source>
</evidence>